<dbReference type="Proteomes" id="UP001180020">
    <property type="component" value="Unassembled WGS sequence"/>
</dbReference>
<dbReference type="Pfam" id="PF13041">
    <property type="entry name" value="PPR_2"/>
    <property type="match status" value="3"/>
</dbReference>
<dbReference type="InterPro" id="IPR046848">
    <property type="entry name" value="E_motif"/>
</dbReference>
<keyword evidence="1" id="KW-0677">Repeat</keyword>
<accession>A0AAV9E4J0</accession>
<dbReference type="EMBL" id="JAUJYO010000009">
    <property type="protein sequence ID" value="KAK1308367.1"/>
    <property type="molecule type" value="Genomic_DNA"/>
</dbReference>
<evidence type="ECO:0000313" key="3">
    <source>
        <dbReference type="EMBL" id="KAK1308367.1"/>
    </source>
</evidence>
<dbReference type="NCBIfam" id="TIGR00756">
    <property type="entry name" value="PPR"/>
    <property type="match status" value="3"/>
</dbReference>
<gene>
    <name evidence="3" type="primary">PCMP-H53</name>
    <name evidence="3" type="ORF">QJS10_CPA09g00304</name>
</gene>
<dbReference type="InterPro" id="IPR011990">
    <property type="entry name" value="TPR-like_helical_dom_sf"/>
</dbReference>
<feature type="repeat" description="PPR" evidence="2">
    <location>
        <begin position="385"/>
        <end position="419"/>
    </location>
</feature>
<protein>
    <submittedName>
        <fullName evidence="3">Pentatricopeptide repeat-containing protein</fullName>
    </submittedName>
</protein>
<name>A0AAV9E4J0_ACOCL</name>
<dbReference type="SUPFAM" id="SSF48452">
    <property type="entry name" value="TPR-like"/>
    <property type="match status" value="1"/>
</dbReference>
<dbReference type="PROSITE" id="PS51375">
    <property type="entry name" value="PPR"/>
    <property type="match status" value="3"/>
</dbReference>
<comment type="caution">
    <text evidence="3">The sequence shown here is derived from an EMBL/GenBank/DDBJ whole genome shotgun (WGS) entry which is preliminary data.</text>
</comment>
<dbReference type="InterPro" id="IPR046960">
    <property type="entry name" value="PPR_At4g14850-like_plant"/>
</dbReference>
<dbReference type="GO" id="GO:0009451">
    <property type="term" value="P:RNA modification"/>
    <property type="evidence" value="ECO:0007669"/>
    <property type="project" value="InterPro"/>
</dbReference>
<organism evidence="3 4">
    <name type="scientific">Acorus calamus</name>
    <name type="common">Sweet flag</name>
    <dbReference type="NCBI Taxonomy" id="4465"/>
    <lineage>
        <taxon>Eukaryota</taxon>
        <taxon>Viridiplantae</taxon>
        <taxon>Streptophyta</taxon>
        <taxon>Embryophyta</taxon>
        <taxon>Tracheophyta</taxon>
        <taxon>Spermatophyta</taxon>
        <taxon>Magnoliopsida</taxon>
        <taxon>Liliopsida</taxon>
        <taxon>Acoraceae</taxon>
        <taxon>Acorus</taxon>
    </lineage>
</organism>
<dbReference type="FunFam" id="1.25.40.10:FF:000351">
    <property type="entry name" value="Pentatricopeptide repeat-containing protein"/>
    <property type="match status" value="1"/>
</dbReference>
<keyword evidence="4" id="KW-1185">Reference proteome</keyword>
<sequence length="631" mass="69209">MQLLRTRRHARLPPPPPLLAALRRSSATRNLRLCRAAHALITTSGLTSALSLTNNLISTYSRCASLSDSDRLFHLSHKRDPVTWNALLSAYAFHGHTNDGLLLFRRMRRSSVQPTRLTFASVLNLCSSGPKPLLKSSEAIHYCILRSGFDSDSLVSGALVGSYVKLGQIDSARAVYVPMMSVFDASLMLGKFGLMGSKRGFLRTIHGFAIKTGSVSGIPVANCLINMYAKTGGLLLTVRTDPCPCHKWGPIEDIFIQTALFGAYVKKNRMDEAERLYNKLDGFDTVACNAMISAYVTNGDGEKALNLFSSLHKSGVMADESTLSTIFKACGAPISFETVKQVQAHAIKLSYDLNLRVASGILGSYIKCGDMDSGFTIFSCISNSDEITWTTMILGFVENGEDMHAFELYQQMRRSGLLPDEYAFTAILKACSCLAAIELGKQIHANAVKLNCSSDVVVGTSIIDMYAKCGSLKDLDRHFQRMSSRSIASWNAMVLGFAQHGYSEDALGLFEDEVLGDYNIEPEMEHYSCLVDVLGRAGLISEAETFIEAMPFNCSASMYRTLLSACRIQGNAEAGHRVAKKLIELEPSDSSAYVLLSNVYAFSNKWDEMADARETMNGKSVRKNPGLSWIE</sequence>
<dbReference type="GO" id="GO:0099402">
    <property type="term" value="P:plant organ development"/>
    <property type="evidence" value="ECO:0007669"/>
    <property type="project" value="UniProtKB-ARBA"/>
</dbReference>
<reference evidence="3" key="2">
    <citation type="submission" date="2023-06" db="EMBL/GenBank/DDBJ databases">
        <authorList>
            <person name="Ma L."/>
            <person name="Liu K.-W."/>
            <person name="Li Z."/>
            <person name="Hsiao Y.-Y."/>
            <person name="Qi Y."/>
            <person name="Fu T."/>
            <person name="Tang G."/>
            <person name="Zhang D."/>
            <person name="Sun W.-H."/>
            <person name="Liu D.-K."/>
            <person name="Li Y."/>
            <person name="Chen G.-Z."/>
            <person name="Liu X.-D."/>
            <person name="Liao X.-Y."/>
            <person name="Jiang Y.-T."/>
            <person name="Yu X."/>
            <person name="Hao Y."/>
            <person name="Huang J."/>
            <person name="Zhao X.-W."/>
            <person name="Ke S."/>
            <person name="Chen Y.-Y."/>
            <person name="Wu W.-L."/>
            <person name="Hsu J.-L."/>
            <person name="Lin Y.-F."/>
            <person name="Huang M.-D."/>
            <person name="Li C.-Y."/>
            <person name="Huang L."/>
            <person name="Wang Z.-W."/>
            <person name="Zhao X."/>
            <person name="Zhong W.-Y."/>
            <person name="Peng D.-H."/>
            <person name="Ahmad S."/>
            <person name="Lan S."/>
            <person name="Zhang J.-S."/>
            <person name="Tsai W.-C."/>
            <person name="Van De Peer Y."/>
            <person name="Liu Z.-J."/>
        </authorList>
    </citation>
    <scope>NUCLEOTIDE SEQUENCE</scope>
    <source>
        <strain evidence="3">CP</strain>
        <tissue evidence="3">Leaves</tissue>
    </source>
</reference>
<feature type="repeat" description="PPR" evidence="2">
    <location>
        <begin position="284"/>
        <end position="318"/>
    </location>
</feature>
<dbReference type="AlphaFoldDB" id="A0AAV9E4J0"/>
<dbReference type="PANTHER" id="PTHR47926:SF347">
    <property type="entry name" value="PENTATRICOPEPTIDE REPEAT-CONTAINING PROTEIN"/>
    <property type="match status" value="1"/>
</dbReference>
<dbReference type="InterPro" id="IPR002885">
    <property type="entry name" value="PPR_rpt"/>
</dbReference>
<reference evidence="3" key="1">
    <citation type="journal article" date="2023" name="Nat. Commun.">
        <title>Diploid and tetraploid genomes of Acorus and the evolution of monocots.</title>
        <authorList>
            <person name="Ma L."/>
            <person name="Liu K.W."/>
            <person name="Li Z."/>
            <person name="Hsiao Y.Y."/>
            <person name="Qi Y."/>
            <person name="Fu T."/>
            <person name="Tang G.D."/>
            <person name="Zhang D."/>
            <person name="Sun W.H."/>
            <person name="Liu D.K."/>
            <person name="Li Y."/>
            <person name="Chen G.Z."/>
            <person name="Liu X.D."/>
            <person name="Liao X.Y."/>
            <person name="Jiang Y.T."/>
            <person name="Yu X."/>
            <person name="Hao Y."/>
            <person name="Huang J."/>
            <person name="Zhao X.W."/>
            <person name="Ke S."/>
            <person name="Chen Y.Y."/>
            <person name="Wu W.L."/>
            <person name="Hsu J.L."/>
            <person name="Lin Y.F."/>
            <person name="Huang M.D."/>
            <person name="Li C.Y."/>
            <person name="Huang L."/>
            <person name="Wang Z.W."/>
            <person name="Zhao X."/>
            <person name="Zhong W.Y."/>
            <person name="Peng D.H."/>
            <person name="Ahmad S."/>
            <person name="Lan S."/>
            <person name="Zhang J.S."/>
            <person name="Tsai W.C."/>
            <person name="Van de Peer Y."/>
            <person name="Liu Z.J."/>
        </authorList>
    </citation>
    <scope>NUCLEOTIDE SEQUENCE</scope>
    <source>
        <strain evidence="3">CP</strain>
    </source>
</reference>
<dbReference type="Pfam" id="PF20431">
    <property type="entry name" value="E_motif"/>
    <property type="match status" value="1"/>
</dbReference>
<dbReference type="FunFam" id="1.25.40.10:FF:000158">
    <property type="entry name" value="pentatricopeptide repeat-containing protein At2g33680"/>
    <property type="match status" value="1"/>
</dbReference>
<dbReference type="Gene3D" id="1.25.40.10">
    <property type="entry name" value="Tetratricopeptide repeat domain"/>
    <property type="match status" value="5"/>
</dbReference>
<evidence type="ECO:0000313" key="4">
    <source>
        <dbReference type="Proteomes" id="UP001180020"/>
    </source>
</evidence>
<dbReference type="Pfam" id="PF01535">
    <property type="entry name" value="PPR"/>
    <property type="match status" value="3"/>
</dbReference>
<evidence type="ECO:0000256" key="2">
    <source>
        <dbReference type="PROSITE-ProRule" id="PRU00708"/>
    </source>
</evidence>
<proteinExistence type="predicted"/>
<dbReference type="PANTHER" id="PTHR47926">
    <property type="entry name" value="PENTATRICOPEPTIDE REPEAT-CONTAINING PROTEIN"/>
    <property type="match status" value="1"/>
</dbReference>
<dbReference type="GO" id="GO:0003723">
    <property type="term" value="F:RNA binding"/>
    <property type="evidence" value="ECO:0007669"/>
    <property type="project" value="InterPro"/>
</dbReference>
<feature type="repeat" description="PPR" evidence="2">
    <location>
        <begin position="80"/>
        <end position="114"/>
    </location>
</feature>
<evidence type="ECO:0000256" key="1">
    <source>
        <dbReference type="ARBA" id="ARBA00022737"/>
    </source>
</evidence>